<dbReference type="InterPro" id="IPR036691">
    <property type="entry name" value="Endo/exonu/phosph_ase_sf"/>
</dbReference>
<accession>A0A6A3C4U2</accession>
<keyword evidence="2" id="KW-1185">Reference proteome</keyword>
<sequence>MNFPLPFMVITVYGSPDRYKRKALLRDLSGIHVANETLWVLQGDFNAILDGLEKKGGARRGVGCSLFQDFLQRHNLFDLGLKDHLSHGSGAEPLNVLKDWWLMPTGIW</sequence>
<comment type="caution">
    <text evidence="1">The sequence shown here is derived from an EMBL/GenBank/DDBJ whole genome shotgun (WGS) entry which is preliminary data.</text>
</comment>
<dbReference type="Gene3D" id="3.60.10.10">
    <property type="entry name" value="Endonuclease/exonuclease/phosphatase"/>
    <property type="match status" value="1"/>
</dbReference>
<evidence type="ECO:0000313" key="1">
    <source>
        <dbReference type="EMBL" id="KAE8722049.1"/>
    </source>
</evidence>
<dbReference type="Proteomes" id="UP000436088">
    <property type="component" value="Unassembled WGS sequence"/>
</dbReference>
<gene>
    <name evidence="1" type="ORF">F3Y22_tig00014444pilonHSYRG00137</name>
</gene>
<protein>
    <submittedName>
        <fullName evidence="1">Uncharacterized protein</fullName>
    </submittedName>
</protein>
<evidence type="ECO:0000313" key="2">
    <source>
        <dbReference type="Proteomes" id="UP000436088"/>
    </source>
</evidence>
<reference evidence="1" key="1">
    <citation type="submission" date="2019-09" db="EMBL/GenBank/DDBJ databases">
        <title>Draft genome information of white flower Hibiscus syriacus.</title>
        <authorList>
            <person name="Kim Y.-M."/>
        </authorList>
    </citation>
    <scope>NUCLEOTIDE SEQUENCE [LARGE SCALE GENOMIC DNA]</scope>
    <source>
        <strain evidence="1">YM2019G1</strain>
    </source>
</reference>
<organism evidence="1 2">
    <name type="scientific">Hibiscus syriacus</name>
    <name type="common">Rose of Sharon</name>
    <dbReference type="NCBI Taxonomy" id="106335"/>
    <lineage>
        <taxon>Eukaryota</taxon>
        <taxon>Viridiplantae</taxon>
        <taxon>Streptophyta</taxon>
        <taxon>Embryophyta</taxon>
        <taxon>Tracheophyta</taxon>
        <taxon>Spermatophyta</taxon>
        <taxon>Magnoliopsida</taxon>
        <taxon>eudicotyledons</taxon>
        <taxon>Gunneridae</taxon>
        <taxon>Pentapetalae</taxon>
        <taxon>rosids</taxon>
        <taxon>malvids</taxon>
        <taxon>Malvales</taxon>
        <taxon>Malvaceae</taxon>
        <taxon>Malvoideae</taxon>
        <taxon>Hibiscus</taxon>
    </lineage>
</organism>
<name>A0A6A3C4U2_HIBSY</name>
<dbReference type="EMBL" id="VEPZ02000575">
    <property type="protein sequence ID" value="KAE8722049.1"/>
    <property type="molecule type" value="Genomic_DNA"/>
</dbReference>
<dbReference type="SUPFAM" id="SSF56219">
    <property type="entry name" value="DNase I-like"/>
    <property type="match status" value="1"/>
</dbReference>
<dbReference type="AlphaFoldDB" id="A0A6A3C4U2"/>
<proteinExistence type="predicted"/>